<feature type="transmembrane region" description="Helical" evidence="1">
    <location>
        <begin position="226"/>
        <end position="247"/>
    </location>
</feature>
<keyword evidence="3" id="KW-1185">Reference proteome</keyword>
<gene>
    <name evidence="2" type="ORF">C7B77_25575</name>
</gene>
<evidence type="ECO:0000313" key="2">
    <source>
        <dbReference type="EMBL" id="PSB44621.1"/>
    </source>
</evidence>
<keyword evidence="1" id="KW-0472">Membrane</keyword>
<accession>A0A2T1FI45</accession>
<sequence>MSNDPESKIKNWRINYRDRKEYYESQQAALDAVDLIISSCESGIWDENSHLYLSYDSAGRTLRERGETVDRDLLNSHYSNNVLFPTSFDDMFRIDLVAKNKEDWIFKYGSELLQQSILAGYECNDGYLAERVSRDYPGFKVNDRKYKKVDTPTESCLYACLGYEHAYCSSNNNNYYITIDNFLGKYQLIKPINTFAEITKLDDIGGAVVNNLLGSTEIRRYQSANFVPMMILISSLFTILMILLYAARLGLLL</sequence>
<comment type="caution">
    <text evidence="2">The sequence shown here is derived from an EMBL/GenBank/DDBJ whole genome shotgun (WGS) entry which is preliminary data.</text>
</comment>
<proteinExistence type="predicted"/>
<dbReference type="OrthoDB" id="3085543at2"/>
<organism evidence="2 3">
    <name type="scientific">Chamaesiphon polymorphus CCALA 037</name>
    <dbReference type="NCBI Taxonomy" id="2107692"/>
    <lineage>
        <taxon>Bacteria</taxon>
        <taxon>Bacillati</taxon>
        <taxon>Cyanobacteriota</taxon>
        <taxon>Cyanophyceae</taxon>
        <taxon>Gomontiellales</taxon>
        <taxon>Chamaesiphonaceae</taxon>
        <taxon>Chamaesiphon</taxon>
    </lineage>
</organism>
<dbReference type="Proteomes" id="UP000238937">
    <property type="component" value="Unassembled WGS sequence"/>
</dbReference>
<evidence type="ECO:0000256" key="1">
    <source>
        <dbReference type="SAM" id="Phobius"/>
    </source>
</evidence>
<dbReference type="EMBL" id="PVWO01000519">
    <property type="protein sequence ID" value="PSB44621.1"/>
    <property type="molecule type" value="Genomic_DNA"/>
</dbReference>
<name>A0A2T1FI45_9CYAN</name>
<reference evidence="2 3" key="1">
    <citation type="submission" date="2018-03" db="EMBL/GenBank/DDBJ databases">
        <title>The ancient ancestry and fast evolution of plastids.</title>
        <authorList>
            <person name="Moore K.R."/>
            <person name="Magnabosco C."/>
            <person name="Momper L."/>
            <person name="Gold D.A."/>
            <person name="Bosak T."/>
            <person name="Fournier G.P."/>
        </authorList>
    </citation>
    <scope>NUCLEOTIDE SEQUENCE [LARGE SCALE GENOMIC DNA]</scope>
    <source>
        <strain evidence="2 3">CCALA 037</strain>
    </source>
</reference>
<dbReference type="AlphaFoldDB" id="A0A2T1FI45"/>
<keyword evidence="1" id="KW-1133">Transmembrane helix</keyword>
<dbReference type="RefSeq" id="WP_106311615.1">
    <property type="nucleotide sequence ID" value="NZ_PVWO01000519.1"/>
</dbReference>
<evidence type="ECO:0000313" key="3">
    <source>
        <dbReference type="Proteomes" id="UP000238937"/>
    </source>
</evidence>
<protein>
    <submittedName>
        <fullName evidence="2">Uncharacterized protein</fullName>
    </submittedName>
</protein>
<keyword evidence="1" id="KW-0812">Transmembrane</keyword>